<gene>
    <name evidence="2" type="ORF">Rrhod_2891</name>
</gene>
<dbReference type="PIRSF" id="PIRSF029171">
    <property type="entry name" value="Esterase_LipA"/>
    <property type="match status" value="1"/>
</dbReference>
<dbReference type="PATRIC" id="fig|1273125.3.peg.2756"/>
<evidence type="ECO:0000313" key="2">
    <source>
        <dbReference type="EMBL" id="EOM75774.1"/>
    </source>
</evidence>
<dbReference type="SUPFAM" id="SSF53474">
    <property type="entry name" value="alpha/beta-Hydrolases"/>
    <property type="match status" value="1"/>
</dbReference>
<name>R7WP72_9NOCA</name>
<organism evidence="2 3">
    <name type="scientific">Rhodococcus rhodnii LMG 5362</name>
    <dbReference type="NCBI Taxonomy" id="1273125"/>
    <lineage>
        <taxon>Bacteria</taxon>
        <taxon>Bacillati</taxon>
        <taxon>Actinomycetota</taxon>
        <taxon>Actinomycetes</taxon>
        <taxon>Mycobacteriales</taxon>
        <taxon>Nocardiaceae</taxon>
        <taxon>Rhodococcus</taxon>
    </lineage>
</organism>
<dbReference type="Gene3D" id="3.40.50.1820">
    <property type="entry name" value="alpha/beta hydrolase"/>
    <property type="match status" value="1"/>
</dbReference>
<reference evidence="2 3" key="1">
    <citation type="journal article" date="2013" name="Genome Announc.">
        <title>Draft Genome Sequence of Rhodococcus rhodnii Strain LMG5362, a Symbiont of Rhodnius prolixus (Hemiptera, Reduviidae, Triatominae), the Principle Vector of Trypanosoma cruzi.</title>
        <authorList>
            <person name="Pachebat J.A."/>
            <person name="van Keulen G."/>
            <person name="Whitten M.M."/>
            <person name="Girdwood S."/>
            <person name="Del Sol R."/>
            <person name="Dyson P.J."/>
            <person name="Facey P.D."/>
        </authorList>
    </citation>
    <scope>NUCLEOTIDE SEQUENCE [LARGE SCALE GENOMIC DNA]</scope>
    <source>
        <strain evidence="2 3">LMG 5362</strain>
    </source>
</reference>
<feature type="compositionally biased region" description="Basic and acidic residues" evidence="1">
    <location>
        <begin position="1"/>
        <end position="16"/>
    </location>
</feature>
<accession>R7WP72</accession>
<dbReference type="PANTHER" id="PTHR34853">
    <property type="match status" value="1"/>
</dbReference>
<sequence>MLREPLGDNRAVDRMPDLPPRSPMRPSTRSLRASRARFAVAAAALAAAALLTVPTASAAPVQPVADGDPFYYGGAESSTPDGAVLGVRPVAAPAFPGASAWQVRYKSTDSAGAPIAAMTTVLTPPGGGAKPLVSYQPFVNSLGMQCAPSHSVATGGLQETPLLAGMLARGWAVAVPDHLGPTSAYGAAQLGGRLVLDGIRAVRDVPEAAAGGPVAMAGYSGGAMATAWAASLAPEHAPDLPLVGAAVGGTPVDLGELADRLGGTPSPAFGLGFAAAIGLEREYPTRSPLGDVLNPDGLALRDRMANLCTDDILAAGSGRSIDELTTRPGIFDDPEVRSVMNENSVTFAPPPRIPLYVWHGDADPLVTIGPVRDAVGKFCAGGTPVRFDSFPGADHGTAIVAGGPAAFGYLGDRIAGVPAPSTC</sequence>
<proteinExistence type="predicted"/>
<dbReference type="GO" id="GO:0016042">
    <property type="term" value="P:lipid catabolic process"/>
    <property type="evidence" value="ECO:0007669"/>
    <property type="project" value="InterPro"/>
</dbReference>
<dbReference type="eggNOG" id="COG2267">
    <property type="taxonomic scope" value="Bacteria"/>
</dbReference>
<feature type="region of interest" description="Disordered" evidence="1">
    <location>
        <begin position="1"/>
        <end position="30"/>
    </location>
</feature>
<comment type="caution">
    <text evidence="2">The sequence shown here is derived from an EMBL/GenBank/DDBJ whole genome shotgun (WGS) entry which is preliminary data.</text>
</comment>
<dbReference type="InterPro" id="IPR029058">
    <property type="entry name" value="AB_hydrolase_fold"/>
</dbReference>
<evidence type="ECO:0000313" key="3">
    <source>
        <dbReference type="Proteomes" id="UP000013525"/>
    </source>
</evidence>
<dbReference type="Pfam" id="PF03583">
    <property type="entry name" value="LIP"/>
    <property type="match status" value="1"/>
</dbReference>
<dbReference type="GO" id="GO:0004806">
    <property type="term" value="F:triacylglycerol lipase activity"/>
    <property type="evidence" value="ECO:0007669"/>
    <property type="project" value="InterPro"/>
</dbReference>
<dbReference type="Gene3D" id="1.10.260.130">
    <property type="match status" value="1"/>
</dbReference>
<protein>
    <submittedName>
        <fullName evidence="2">Lipase</fullName>
    </submittedName>
</protein>
<keyword evidence="3" id="KW-1185">Reference proteome</keyword>
<dbReference type="InterPro" id="IPR005152">
    <property type="entry name" value="Lipase_secreted"/>
</dbReference>
<dbReference type="AlphaFoldDB" id="R7WP72"/>
<dbReference type="EMBL" id="APMY01000083">
    <property type="protein sequence ID" value="EOM75774.1"/>
    <property type="molecule type" value="Genomic_DNA"/>
</dbReference>
<dbReference type="PANTHER" id="PTHR34853:SF1">
    <property type="entry name" value="LIPASE 5"/>
    <property type="match status" value="1"/>
</dbReference>
<dbReference type="Proteomes" id="UP000013525">
    <property type="component" value="Unassembled WGS sequence"/>
</dbReference>
<evidence type="ECO:0000256" key="1">
    <source>
        <dbReference type="SAM" id="MobiDB-lite"/>
    </source>
</evidence>